<protein>
    <recommendedName>
        <fullName evidence="3">CCHC-type domain-containing protein</fullName>
    </recommendedName>
</protein>
<dbReference type="PROSITE" id="PS50158">
    <property type="entry name" value="ZF_CCHC"/>
    <property type="match status" value="1"/>
</dbReference>
<evidence type="ECO:0000256" key="2">
    <source>
        <dbReference type="PROSITE-ProRule" id="PRU00047"/>
    </source>
</evidence>
<evidence type="ECO:0000313" key="4">
    <source>
        <dbReference type="EMBL" id="MBW0568794.1"/>
    </source>
</evidence>
<accession>A0A9Q3JW75</accession>
<dbReference type="InterPro" id="IPR036875">
    <property type="entry name" value="Znf_CCHC_sf"/>
</dbReference>
<sequence length="164" mass="18767">MEDILDIVQQVQGRCAHIGNEVSMQLSKIDVSQIKMKMPQQQYTPNHSFRPNRSLQLPSQVLPISSRSEEWKRRWLTPQNPCLYCGEVGHWEPECPARRNVTNARLSSQRKANVASIGTVPALEYNKAFLDSGETHSVVGETSFLLHFGGLILLCWFHPHINFW</sequence>
<dbReference type="GO" id="GO:0003676">
    <property type="term" value="F:nucleic acid binding"/>
    <property type="evidence" value="ECO:0007669"/>
    <property type="project" value="InterPro"/>
</dbReference>
<reference evidence="4" key="1">
    <citation type="submission" date="2021-03" db="EMBL/GenBank/DDBJ databases">
        <title>Draft genome sequence of rust myrtle Austropuccinia psidii MF-1, a brazilian biotype.</title>
        <authorList>
            <person name="Quecine M.C."/>
            <person name="Pachon D.M.R."/>
            <person name="Bonatelli M.L."/>
            <person name="Correr F.H."/>
            <person name="Franceschini L.M."/>
            <person name="Leite T.F."/>
            <person name="Margarido G.R.A."/>
            <person name="Almeida C.A."/>
            <person name="Ferrarezi J.A."/>
            <person name="Labate C.A."/>
        </authorList>
    </citation>
    <scope>NUCLEOTIDE SEQUENCE</scope>
    <source>
        <strain evidence="4">MF-1</strain>
    </source>
</reference>
<keyword evidence="2" id="KW-0862">Zinc</keyword>
<dbReference type="EMBL" id="AVOT02083263">
    <property type="protein sequence ID" value="MBW0568794.1"/>
    <property type="molecule type" value="Genomic_DNA"/>
</dbReference>
<dbReference type="SMART" id="SM00343">
    <property type="entry name" value="ZnF_C2HC"/>
    <property type="match status" value="1"/>
</dbReference>
<dbReference type="AlphaFoldDB" id="A0A9Q3JW75"/>
<evidence type="ECO:0000313" key="5">
    <source>
        <dbReference type="Proteomes" id="UP000765509"/>
    </source>
</evidence>
<dbReference type="SUPFAM" id="SSF57756">
    <property type="entry name" value="Retrovirus zinc finger-like domains"/>
    <property type="match status" value="1"/>
</dbReference>
<dbReference type="Gene3D" id="4.10.60.10">
    <property type="entry name" value="Zinc finger, CCHC-type"/>
    <property type="match status" value="1"/>
</dbReference>
<keyword evidence="2" id="KW-0863">Zinc-finger</keyword>
<keyword evidence="5" id="KW-1185">Reference proteome</keyword>
<evidence type="ECO:0000259" key="3">
    <source>
        <dbReference type="PROSITE" id="PS50158"/>
    </source>
</evidence>
<dbReference type="Proteomes" id="UP000765509">
    <property type="component" value="Unassembled WGS sequence"/>
</dbReference>
<dbReference type="GO" id="GO:0006397">
    <property type="term" value="P:mRNA processing"/>
    <property type="evidence" value="ECO:0007669"/>
    <property type="project" value="UniProtKB-KW"/>
</dbReference>
<name>A0A9Q3JW75_9BASI</name>
<dbReference type="InterPro" id="IPR001878">
    <property type="entry name" value="Znf_CCHC"/>
</dbReference>
<feature type="domain" description="CCHC-type" evidence="3">
    <location>
        <begin position="82"/>
        <end position="96"/>
    </location>
</feature>
<keyword evidence="2" id="KW-0479">Metal-binding</keyword>
<evidence type="ECO:0000256" key="1">
    <source>
        <dbReference type="ARBA" id="ARBA00022664"/>
    </source>
</evidence>
<gene>
    <name evidence="4" type="ORF">O181_108509</name>
</gene>
<dbReference type="GO" id="GO:0008270">
    <property type="term" value="F:zinc ion binding"/>
    <property type="evidence" value="ECO:0007669"/>
    <property type="project" value="UniProtKB-KW"/>
</dbReference>
<keyword evidence="1" id="KW-0507">mRNA processing</keyword>
<dbReference type="OrthoDB" id="2507554at2759"/>
<comment type="caution">
    <text evidence="4">The sequence shown here is derived from an EMBL/GenBank/DDBJ whole genome shotgun (WGS) entry which is preliminary data.</text>
</comment>
<proteinExistence type="predicted"/>
<organism evidence="4 5">
    <name type="scientific">Austropuccinia psidii MF-1</name>
    <dbReference type="NCBI Taxonomy" id="1389203"/>
    <lineage>
        <taxon>Eukaryota</taxon>
        <taxon>Fungi</taxon>
        <taxon>Dikarya</taxon>
        <taxon>Basidiomycota</taxon>
        <taxon>Pucciniomycotina</taxon>
        <taxon>Pucciniomycetes</taxon>
        <taxon>Pucciniales</taxon>
        <taxon>Sphaerophragmiaceae</taxon>
        <taxon>Austropuccinia</taxon>
    </lineage>
</organism>